<protein>
    <submittedName>
        <fullName evidence="1">DUF5054 domain-containing protein</fullName>
    </submittedName>
</protein>
<comment type="caution">
    <text evidence="1">The sequence shown here is derived from an EMBL/GenBank/DDBJ whole genome shotgun (WGS) entry which is preliminary data.</text>
</comment>
<dbReference type="CDD" id="cd10791">
    <property type="entry name" value="GH38N_AMII_like_1"/>
    <property type="match status" value="1"/>
</dbReference>
<organism evidence="1 2">
    <name type="scientific">Cohnella hashimotonis</name>
    <dbReference type="NCBI Taxonomy" id="2826895"/>
    <lineage>
        <taxon>Bacteria</taxon>
        <taxon>Bacillati</taxon>
        <taxon>Bacillota</taxon>
        <taxon>Bacilli</taxon>
        <taxon>Bacillales</taxon>
        <taxon>Paenibacillaceae</taxon>
        <taxon>Cohnella</taxon>
    </lineage>
</organism>
<evidence type="ECO:0000313" key="2">
    <source>
        <dbReference type="Proteomes" id="UP001161691"/>
    </source>
</evidence>
<dbReference type="SUPFAM" id="SSF88713">
    <property type="entry name" value="Glycoside hydrolase/deacetylase"/>
    <property type="match status" value="1"/>
</dbReference>
<name>A0ABT6TA42_9BACL</name>
<proteinExistence type="predicted"/>
<dbReference type="InterPro" id="IPR011330">
    <property type="entry name" value="Glyco_hydro/deAcase_b/a-brl"/>
</dbReference>
<dbReference type="RefSeq" id="WP_282906750.1">
    <property type="nucleotide sequence ID" value="NZ_JAGRPV010000001.1"/>
</dbReference>
<sequence length="719" mass="81639">MRNPMDTDTNIDTVHVIFKTHLDLGFTDLAENVIRQYCEQYIPAAVTLAEQLAVEGDEVAFIWTTGSWLIHEFLKRADEAQTRRLEAAIDRGAIVWHGLPFTTHTELMDAELFEYGLSLAGELDRRFGKQTIAAKMTDVPGHTRAIIGHMARRGLVYLHIGVNPASKVPGVPDLFVWKGKDGAEIIVNYANDYGNLLQLEGFREAIVFSHTGDNHGPPSEDSIKQELARLAERFPNARIQASTMDAFARALLPLKDTLPVVHEEIGDTWIHGVASDPWKVARYRTLLRFRRRWLEEGRIGRETEAYRDLSNCLLLLAEHTWGMDEKKYLTDFKHYSLADFTAARQADAVAEDAVPDKYHYLGCFRMNSDESLPAPDLSSSAAGNRYAAFESSWREQRDYLAKALSALDPAMRQEAERAIADTEPVRSASGTQNEPLQLHTVYPLGRFHVAFASDGSIVRLEDNTGKQWASERHRLGVLLYEAFGVENYHTWFEQYVERLPETYVWADADFGKPGMELAEPRPRNELHRPRAASISVIRGEDGDRVRIMLFLPEEAVRKFGCPKEIVVNYHFYKEKDELACTLDWFDKQANRLPEAYWFSFSPRVDNPNLWKMDKLGEPVSPLEVVRNGNRNLHAVNQGVSYNGADGIAEIATWDAPLVAPGERRLLEFDNSFAKLNGGMHFLLYNNVWGTNFPMWYDEDSRFRFVVSLKSNAQIGAAKP</sequence>
<dbReference type="Pfam" id="PF16477">
    <property type="entry name" value="DUF5054"/>
    <property type="match status" value="1"/>
</dbReference>
<evidence type="ECO:0000313" key="1">
    <source>
        <dbReference type="EMBL" id="MDI4643699.1"/>
    </source>
</evidence>
<accession>A0ABT6TA42</accession>
<gene>
    <name evidence="1" type="ORF">KB449_01955</name>
</gene>
<keyword evidence="2" id="KW-1185">Reference proteome</keyword>
<dbReference type="InterPro" id="IPR027291">
    <property type="entry name" value="Glyco_hydro_38_N_sf"/>
</dbReference>
<reference evidence="1" key="1">
    <citation type="submission" date="2023-04" db="EMBL/GenBank/DDBJ databases">
        <title>Comparative genomic analysis of Cohnella hashimotonis sp. nov., isolated from the International Space Station.</title>
        <authorList>
            <person name="Venkateswaran K."/>
            <person name="Simpson A."/>
        </authorList>
    </citation>
    <scope>NUCLEOTIDE SEQUENCE</scope>
    <source>
        <strain evidence="1">F6_2S_P_1</strain>
    </source>
</reference>
<dbReference type="EMBL" id="JAGRPV010000001">
    <property type="protein sequence ID" value="MDI4643699.1"/>
    <property type="molecule type" value="Genomic_DNA"/>
</dbReference>
<dbReference type="Gene3D" id="3.20.110.10">
    <property type="entry name" value="Glycoside hydrolase 38, N terminal domain"/>
    <property type="match status" value="1"/>
</dbReference>
<dbReference type="InterPro" id="IPR032482">
    <property type="entry name" value="DUF5054"/>
</dbReference>
<dbReference type="Proteomes" id="UP001161691">
    <property type="component" value="Unassembled WGS sequence"/>
</dbReference>